<dbReference type="PANTHER" id="PTHR43181">
    <property type="entry name" value="2-C-METHYL-D-ERYTHRITOL 2,4-CYCLODIPHOSPHATE SYNTHASE, CHLOROPLASTIC"/>
    <property type="match status" value="1"/>
</dbReference>
<feature type="binding site" evidence="1">
    <location>
        <position position="145"/>
    </location>
    <ligand>
        <name>4-CDP-2-C-methyl-D-erythritol 2-phosphate</name>
        <dbReference type="ChEBI" id="CHEBI:57919"/>
    </ligand>
</feature>
<dbReference type="GO" id="GO:0016114">
    <property type="term" value="P:terpenoid biosynthetic process"/>
    <property type="evidence" value="ECO:0007669"/>
    <property type="project" value="InterPro"/>
</dbReference>
<dbReference type="GO" id="GO:0046872">
    <property type="term" value="F:metal ion binding"/>
    <property type="evidence" value="ECO:0007669"/>
    <property type="project" value="UniProtKB-KW"/>
</dbReference>
<feature type="binding site" evidence="1">
    <location>
        <begin position="135"/>
        <end position="138"/>
    </location>
    <ligand>
        <name>4-CDP-2-C-methyl-D-erythritol 2-phosphate</name>
        <dbReference type="ChEBI" id="CHEBI:57919"/>
    </ligand>
</feature>
<accession>A0A7C5HJM6</accession>
<comment type="subunit">
    <text evidence="1">Homotrimer.</text>
</comment>
<dbReference type="GO" id="GO:0019288">
    <property type="term" value="P:isopentenyl diphosphate biosynthetic process, methylerythritol 4-phosphate pathway"/>
    <property type="evidence" value="ECO:0007669"/>
    <property type="project" value="UniProtKB-UniRule"/>
</dbReference>
<evidence type="ECO:0000313" key="4">
    <source>
        <dbReference type="EMBL" id="HHE04889.1"/>
    </source>
</evidence>
<dbReference type="Proteomes" id="UP000886110">
    <property type="component" value="Unassembled WGS sequence"/>
</dbReference>
<keyword evidence="1" id="KW-0479">Metal-binding</keyword>
<dbReference type="PANTHER" id="PTHR43181:SF1">
    <property type="entry name" value="2-C-METHYL-D-ERYTHRITOL 2,4-CYCLODIPHOSPHATE SYNTHASE, CHLOROPLASTIC"/>
    <property type="match status" value="1"/>
</dbReference>
<dbReference type="NCBIfam" id="TIGR00151">
    <property type="entry name" value="ispF"/>
    <property type="match status" value="1"/>
</dbReference>
<dbReference type="Gene3D" id="3.30.1330.50">
    <property type="entry name" value="2-C-methyl-D-erythritol 2,4-cyclodiphosphate synthase"/>
    <property type="match status" value="1"/>
</dbReference>
<feature type="binding site" evidence="1">
    <location>
        <position position="45"/>
    </location>
    <ligand>
        <name>a divalent metal cation</name>
        <dbReference type="ChEBI" id="CHEBI:60240"/>
    </ligand>
</feature>
<protein>
    <recommendedName>
        <fullName evidence="1 2">2-C-methyl-D-erythritol 2,4-cyclodiphosphate synthase</fullName>
        <shortName evidence="1">MECDP-synthase</shortName>
        <shortName evidence="1">MECPP-synthase</shortName>
        <shortName evidence="1">MECPS</shortName>
        <ecNumber evidence="1 2">4.6.1.12</ecNumber>
    </recommendedName>
</protein>
<dbReference type="EMBL" id="DRTB01000178">
    <property type="protein sequence ID" value="HHE04889.1"/>
    <property type="molecule type" value="Genomic_DNA"/>
</dbReference>
<reference evidence="4" key="1">
    <citation type="journal article" date="2020" name="mSystems">
        <title>Genome- and Community-Level Interaction Insights into Carbon Utilization and Element Cycling Functions of Hydrothermarchaeota in Hydrothermal Sediment.</title>
        <authorList>
            <person name="Zhou Z."/>
            <person name="Liu Y."/>
            <person name="Xu W."/>
            <person name="Pan J."/>
            <person name="Luo Z.H."/>
            <person name="Li M."/>
        </authorList>
    </citation>
    <scope>NUCLEOTIDE SEQUENCE [LARGE SCALE GENOMIC DNA]</scope>
    <source>
        <strain evidence="4">HyVt-74</strain>
    </source>
</reference>
<comment type="function">
    <text evidence="1">Involved in the biosynthesis of isopentenyl diphosphate (IPP) and dimethylallyl diphosphate (DMAPP), two major building blocks of isoprenoid compounds. Catalyzes the conversion of 4-diphosphocytidyl-2-C-methyl-D-erythritol 2-phosphate (CDP-ME2P) to 2-C-methyl-D-erythritol 2,4-cyclodiphosphate (ME-CPP) with a corresponding release of cytidine 5-monophosphate (CMP).</text>
</comment>
<comment type="catalytic activity">
    <reaction evidence="1 2">
        <text>4-CDP-2-C-methyl-D-erythritol 2-phosphate = 2-C-methyl-D-erythritol 2,4-cyclic diphosphate + CMP</text>
        <dbReference type="Rhea" id="RHEA:23864"/>
        <dbReference type="ChEBI" id="CHEBI:57919"/>
        <dbReference type="ChEBI" id="CHEBI:58483"/>
        <dbReference type="ChEBI" id="CHEBI:60377"/>
        <dbReference type="EC" id="4.6.1.12"/>
    </reaction>
</comment>
<evidence type="ECO:0000256" key="2">
    <source>
        <dbReference type="RuleBase" id="RU004395"/>
    </source>
</evidence>
<feature type="domain" description="2-C-methyl-D-erythritol 2,4-cyclodiphosphate synthase" evidence="3">
    <location>
        <begin position="2"/>
        <end position="157"/>
    </location>
</feature>
<dbReference type="SUPFAM" id="SSF69765">
    <property type="entry name" value="IpsF-like"/>
    <property type="match status" value="1"/>
</dbReference>
<organism evidence="4">
    <name type="scientific">candidate division WOR-3 bacterium</name>
    <dbReference type="NCBI Taxonomy" id="2052148"/>
    <lineage>
        <taxon>Bacteria</taxon>
        <taxon>Bacteria division WOR-3</taxon>
    </lineage>
</organism>
<dbReference type="GO" id="GO:0008685">
    <property type="term" value="F:2-C-methyl-D-erythritol 2,4-cyclodiphosphate synthase activity"/>
    <property type="evidence" value="ECO:0007669"/>
    <property type="project" value="UniProtKB-UniRule"/>
</dbReference>
<evidence type="ECO:0000256" key="1">
    <source>
        <dbReference type="HAMAP-Rule" id="MF_00107"/>
    </source>
</evidence>
<keyword evidence="1 2" id="KW-0456">Lyase</keyword>
<evidence type="ECO:0000259" key="3">
    <source>
        <dbReference type="Pfam" id="PF02542"/>
    </source>
</evidence>
<comment type="similarity">
    <text evidence="1 2">Belongs to the IspF family.</text>
</comment>
<dbReference type="Pfam" id="PF02542">
    <property type="entry name" value="YgbB"/>
    <property type="match status" value="1"/>
</dbReference>
<dbReference type="AlphaFoldDB" id="A0A7C5HJM6"/>
<dbReference type="EC" id="4.6.1.12" evidence="1 2"/>
<comment type="caution">
    <text evidence="1">Lacks conserved residue(s) required for the propagation of feature annotation.</text>
</comment>
<feature type="binding site" evidence="1">
    <location>
        <position position="11"/>
    </location>
    <ligand>
        <name>a divalent metal cation</name>
        <dbReference type="ChEBI" id="CHEBI:60240"/>
    </ligand>
</feature>
<feature type="site" description="Transition state stabilizer" evidence="1">
    <location>
        <position position="136"/>
    </location>
</feature>
<dbReference type="InterPro" id="IPR003526">
    <property type="entry name" value="MECDP_synthase"/>
</dbReference>
<keyword evidence="1 2" id="KW-0414">Isoprene biosynthesis</keyword>
<dbReference type="UniPathway" id="UPA00056">
    <property type="reaction ID" value="UER00095"/>
</dbReference>
<feature type="site" description="Transition state stabilizer" evidence="1">
    <location>
        <position position="37"/>
    </location>
</feature>
<dbReference type="CDD" id="cd00554">
    <property type="entry name" value="MECDP_synthase"/>
    <property type="match status" value="1"/>
</dbReference>
<sequence>MVRVGFGSDSHRFEKTKVKPLILGGVRISDSGGLEANSDGDVVIHSLFNAISQACGGHSLGYYADPLFARGITDSKEYLKIALEMVKEIGYRIANVGVMIEAKRPRVSIEMVSEMKKVIADLLEIGVNDIGITFTSGEGLTSFGRGEGILAQSIVSLYKL</sequence>
<proteinExistence type="inferred from homology"/>
<gene>
    <name evidence="1" type="primary">ispF</name>
    <name evidence="4" type="ORF">ENL19_02370</name>
</gene>
<comment type="pathway">
    <text evidence="1">Isoprenoid biosynthesis; isopentenyl diphosphate biosynthesis via DXP pathway; isopentenyl diphosphate from 1-deoxy-D-xylulose 5-phosphate: step 4/6.</text>
</comment>
<comment type="cofactor">
    <cofactor evidence="1">
        <name>a divalent metal cation</name>
        <dbReference type="ChEBI" id="CHEBI:60240"/>
    </cofactor>
    <text evidence="1">Binds 1 divalent metal cation per subunit.</text>
</comment>
<feature type="binding site" evidence="1">
    <location>
        <begin position="9"/>
        <end position="11"/>
    </location>
    <ligand>
        <name>4-CDP-2-C-methyl-D-erythritol 2-phosphate</name>
        <dbReference type="ChEBI" id="CHEBI:57919"/>
    </ligand>
</feature>
<comment type="caution">
    <text evidence="4">The sequence shown here is derived from an EMBL/GenBank/DDBJ whole genome shotgun (WGS) entry which is preliminary data.</text>
</comment>
<feature type="binding site" evidence="1">
    <location>
        <position position="9"/>
    </location>
    <ligand>
        <name>a divalent metal cation</name>
        <dbReference type="ChEBI" id="CHEBI:60240"/>
    </ligand>
</feature>
<dbReference type="InterPro" id="IPR036571">
    <property type="entry name" value="MECDP_synthase_sf"/>
</dbReference>
<dbReference type="HAMAP" id="MF_00107">
    <property type="entry name" value="IspF"/>
    <property type="match status" value="1"/>
</dbReference>
<name>A0A7C5HJM6_UNCW3</name>